<sequence length="111" mass="12709">MNTMAITGMVTQLAISLIAPLGLLIYFRQRKWLSWKPLGIGVLIFVLFSQVLEKILHMVMIDSDGTSLKWTDSVALFVLYAVLAAGIFEEVGRYIGFKWMLKNHRDYLSKR</sequence>
<evidence type="ECO:0000313" key="3">
    <source>
        <dbReference type="Proteomes" id="UP000198650"/>
    </source>
</evidence>
<keyword evidence="3" id="KW-1185">Reference proteome</keyword>
<keyword evidence="1" id="KW-0812">Transmembrane</keyword>
<protein>
    <submittedName>
        <fullName evidence="2">Putative membrane peptidase family</fullName>
    </submittedName>
</protein>
<dbReference type="InterPro" id="IPR011397">
    <property type="entry name" value="YhfC"/>
</dbReference>
<dbReference type="EMBL" id="FOJS01000033">
    <property type="protein sequence ID" value="SFA51909.1"/>
    <property type="molecule type" value="Genomic_DNA"/>
</dbReference>
<evidence type="ECO:0000256" key="1">
    <source>
        <dbReference type="SAM" id="Phobius"/>
    </source>
</evidence>
<keyword evidence="1" id="KW-1133">Transmembrane helix</keyword>
<dbReference type="Pfam" id="PF10086">
    <property type="entry name" value="YhfC"/>
    <property type="match status" value="1"/>
</dbReference>
<feature type="transmembrane region" description="Helical" evidence="1">
    <location>
        <begin position="6"/>
        <end position="26"/>
    </location>
</feature>
<proteinExistence type="predicted"/>
<dbReference type="AlphaFoldDB" id="A0A1I0TJE8"/>
<dbReference type="Proteomes" id="UP000198650">
    <property type="component" value="Unassembled WGS sequence"/>
</dbReference>
<evidence type="ECO:0000313" key="2">
    <source>
        <dbReference type="EMBL" id="SFA51909.1"/>
    </source>
</evidence>
<keyword evidence="1" id="KW-0472">Membrane</keyword>
<dbReference type="STRING" id="186116.SAMN05192569_103310"/>
<accession>A0A1I0TJE8</accession>
<gene>
    <name evidence="2" type="ORF">SAMN05192569_103310</name>
</gene>
<name>A0A1I0TJE8_9BACL</name>
<organism evidence="2 3">
    <name type="scientific">Parageobacillus thermantarcticus</name>
    <dbReference type="NCBI Taxonomy" id="186116"/>
    <lineage>
        <taxon>Bacteria</taxon>
        <taxon>Bacillati</taxon>
        <taxon>Bacillota</taxon>
        <taxon>Bacilli</taxon>
        <taxon>Bacillales</taxon>
        <taxon>Anoxybacillaceae</taxon>
        <taxon>Parageobacillus</taxon>
    </lineage>
</organism>
<feature type="transmembrane region" description="Helical" evidence="1">
    <location>
        <begin position="73"/>
        <end position="95"/>
    </location>
</feature>
<feature type="transmembrane region" description="Helical" evidence="1">
    <location>
        <begin position="38"/>
        <end position="61"/>
    </location>
</feature>
<reference evidence="3" key="1">
    <citation type="submission" date="2016-10" db="EMBL/GenBank/DDBJ databases">
        <authorList>
            <person name="Varghese N."/>
            <person name="Submissions S."/>
        </authorList>
    </citation>
    <scope>NUCLEOTIDE SEQUENCE [LARGE SCALE GENOMIC DNA]</scope>
    <source>
        <strain evidence="3">M1</strain>
    </source>
</reference>